<dbReference type="Gene3D" id="3.40.50.20">
    <property type="match status" value="1"/>
</dbReference>
<dbReference type="Gene3D" id="3.30.1490.20">
    <property type="entry name" value="ATP-grasp fold, A domain"/>
    <property type="match status" value="1"/>
</dbReference>
<dbReference type="AlphaFoldDB" id="A0A929MQJ4"/>
<dbReference type="InterPro" id="IPR011054">
    <property type="entry name" value="Rudment_hybrid_motif"/>
</dbReference>
<dbReference type="InterPro" id="IPR011761">
    <property type="entry name" value="ATP-grasp"/>
</dbReference>
<comment type="caution">
    <text evidence="16">The sequence shown here is derived from an EMBL/GenBank/DDBJ whole genome shotgun (WGS) entry which is preliminary data.</text>
</comment>
<dbReference type="SUPFAM" id="SSF52440">
    <property type="entry name" value="PreATP-grasp domain"/>
    <property type="match status" value="1"/>
</dbReference>
<proteinExistence type="inferred from homology"/>
<comment type="catalytic activity">
    <reaction evidence="13">
        <text>5-phospho-beta-D-ribosylamine + glycine + ATP = N(1)-(5-phospho-beta-D-ribosyl)glycinamide + ADP + phosphate + H(+)</text>
        <dbReference type="Rhea" id="RHEA:17453"/>
        <dbReference type="ChEBI" id="CHEBI:15378"/>
        <dbReference type="ChEBI" id="CHEBI:30616"/>
        <dbReference type="ChEBI" id="CHEBI:43474"/>
        <dbReference type="ChEBI" id="CHEBI:57305"/>
        <dbReference type="ChEBI" id="CHEBI:58681"/>
        <dbReference type="ChEBI" id="CHEBI:143788"/>
        <dbReference type="ChEBI" id="CHEBI:456216"/>
        <dbReference type="EC" id="6.3.4.13"/>
    </reaction>
</comment>
<keyword evidence="8 14" id="KW-0067">ATP-binding</keyword>
<protein>
    <recommendedName>
        <fullName evidence="4 13">Phosphoribosylamine--glycine ligase</fullName>
        <ecNumber evidence="4 13">6.3.4.13</ecNumber>
    </recommendedName>
    <alternativeName>
        <fullName evidence="13">GARS</fullName>
    </alternativeName>
    <alternativeName>
        <fullName evidence="11 13">Glycinamide ribonucleotide synthetase</fullName>
    </alternativeName>
    <alternativeName>
        <fullName evidence="12 13">Phosphoribosylglycinamide synthetase</fullName>
    </alternativeName>
</protein>
<feature type="domain" description="ATP-grasp" evidence="15">
    <location>
        <begin position="103"/>
        <end position="309"/>
    </location>
</feature>
<evidence type="ECO:0000256" key="7">
    <source>
        <dbReference type="ARBA" id="ARBA00022755"/>
    </source>
</evidence>
<dbReference type="PROSITE" id="PS50975">
    <property type="entry name" value="ATP_GRASP"/>
    <property type="match status" value="1"/>
</dbReference>
<evidence type="ECO:0000313" key="16">
    <source>
        <dbReference type="EMBL" id="MBF0935033.1"/>
    </source>
</evidence>
<evidence type="ECO:0000256" key="3">
    <source>
        <dbReference type="ARBA" id="ARBA00005174"/>
    </source>
</evidence>
<dbReference type="GO" id="GO:0009113">
    <property type="term" value="P:purine nucleobase biosynthetic process"/>
    <property type="evidence" value="ECO:0007669"/>
    <property type="project" value="InterPro"/>
</dbReference>
<dbReference type="SMART" id="SM01209">
    <property type="entry name" value="GARS_A"/>
    <property type="match status" value="1"/>
</dbReference>
<keyword evidence="6 14" id="KW-0547">Nucleotide-binding</keyword>
<sequence>MAKVLVVGAGGREHAIAYKFHQEGHQVFLLGDNPAVAEFGTCLSLTEPELIAFCQTEPIDLVFIGPEVYLVDGLVDRLQAAGIRAFGPSAQAAQLEGSKVFSKQMMAKYQIPTAKHESFSDYEAAKQYLAQQATPIVLKADGLAAGKGVIIAQTQEEAQEALKAMMQEAKFADAGGSVVIEEFLEGEEFSLMCFVSDRKVVPMKVAQDHKRALDGDRGLNTGGMGAYLPISHISDQDVAQGLDQVVQPMVDAMSQEGMPFYGILYAGLMKCADGVKTIEFNVRFGDPECEVLLLQLKSSLYQVANAVIDGQDFQLEWDQDAVIGVVLAAKGYPEASVKGSVIKGLDQLSVPVFHMGTRKLENELTINGGRVLIVCAKGTTLASARQKVYDEIKKIDCPDLFYRQDIGYRSL</sequence>
<evidence type="ECO:0000256" key="13">
    <source>
        <dbReference type="HAMAP-Rule" id="MF_00138"/>
    </source>
</evidence>
<evidence type="ECO:0000256" key="5">
    <source>
        <dbReference type="ARBA" id="ARBA00022598"/>
    </source>
</evidence>
<dbReference type="InterPro" id="IPR020561">
    <property type="entry name" value="PRibGlycinamid_synth_ATP-grasp"/>
</dbReference>
<dbReference type="GO" id="GO:0004637">
    <property type="term" value="F:phosphoribosylamine-glycine ligase activity"/>
    <property type="evidence" value="ECO:0007669"/>
    <property type="project" value="UniProtKB-UniRule"/>
</dbReference>
<dbReference type="InterPro" id="IPR016185">
    <property type="entry name" value="PreATP-grasp_dom_sf"/>
</dbReference>
<dbReference type="Pfam" id="PF01071">
    <property type="entry name" value="GARS_A"/>
    <property type="match status" value="1"/>
</dbReference>
<dbReference type="SUPFAM" id="SSF56059">
    <property type="entry name" value="Glutathione synthetase ATP-binding domain-like"/>
    <property type="match status" value="1"/>
</dbReference>
<gene>
    <name evidence="13 16" type="primary">purD</name>
    <name evidence="16" type="ORF">HXK00_05250</name>
</gene>
<dbReference type="Gene3D" id="3.90.600.10">
    <property type="entry name" value="Phosphoribosylglycinamide synthetase, C-terminal domain"/>
    <property type="match status" value="1"/>
</dbReference>
<evidence type="ECO:0000256" key="4">
    <source>
        <dbReference type="ARBA" id="ARBA00013255"/>
    </source>
</evidence>
<evidence type="ECO:0000259" key="15">
    <source>
        <dbReference type="PROSITE" id="PS50975"/>
    </source>
</evidence>
<dbReference type="EC" id="6.3.4.13" evidence="4 13"/>
<accession>A0A929MQJ4</accession>
<evidence type="ECO:0000313" key="17">
    <source>
        <dbReference type="Proteomes" id="UP000757900"/>
    </source>
</evidence>
<evidence type="ECO:0000256" key="12">
    <source>
        <dbReference type="ARBA" id="ARBA00042864"/>
    </source>
</evidence>
<evidence type="ECO:0000256" key="8">
    <source>
        <dbReference type="ARBA" id="ARBA00022840"/>
    </source>
</evidence>
<dbReference type="InterPro" id="IPR020559">
    <property type="entry name" value="PRibGlycinamide_synth_CS"/>
</dbReference>
<dbReference type="PROSITE" id="PS00184">
    <property type="entry name" value="GARS"/>
    <property type="match status" value="1"/>
</dbReference>
<comment type="pathway">
    <text evidence="3 13">Purine metabolism; IMP biosynthesis via de novo pathway; N(1)-(5-phospho-D-ribosyl)glycinamide from 5-phospho-alpha-D-ribose 1-diphosphate: step 2/2.</text>
</comment>
<keyword evidence="9" id="KW-0464">Manganese</keyword>
<dbReference type="GO" id="GO:0006189">
    <property type="term" value="P:'de novo' IMP biosynthetic process"/>
    <property type="evidence" value="ECO:0007669"/>
    <property type="project" value="UniProtKB-UniRule"/>
</dbReference>
<dbReference type="Pfam" id="PF02843">
    <property type="entry name" value="GARS_C"/>
    <property type="match status" value="1"/>
</dbReference>
<reference evidence="16" key="1">
    <citation type="submission" date="2020-04" db="EMBL/GenBank/DDBJ databases">
        <title>Deep metagenomics examines the oral microbiome during advanced dental caries in children, revealing novel taxa and co-occurrences with host molecules.</title>
        <authorList>
            <person name="Baker J.L."/>
            <person name="Morton J.T."/>
            <person name="Dinis M."/>
            <person name="Alvarez R."/>
            <person name="Tran N.C."/>
            <person name="Knight R."/>
            <person name="Edlund A."/>
        </authorList>
    </citation>
    <scope>NUCLEOTIDE SEQUENCE</scope>
    <source>
        <strain evidence="16">JCVI_23_bin.16</strain>
    </source>
</reference>
<evidence type="ECO:0000256" key="11">
    <source>
        <dbReference type="ARBA" id="ARBA00042242"/>
    </source>
</evidence>
<dbReference type="Proteomes" id="UP000757900">
    <property type="component" value="Unassembled WGS sequence"/>
</dbReference>
<dbReference type="InterPro" id="IPR020560">
    <property type="entry name" value="PRibGlycinamide_synth_C-dom"/>
</dbReference>
<dbReference type="EMBL" id="JABZFV010000114">
    <property type="protein sequence ID" value="MBF0935033.1"/>
    <property type="molecule type" value="Genomic_DNA"/>
</dbReference>
<organism evidence="16 17">
    <name type="scientific">Abiotrophia defectiva</name>
    <name type="common">Streptococcus defectivus</name>
    <dbReference type="NCBI Taxonomy" id="46125"/>
    <lineage>
        <taxon>Bacteria</taxon>
        <taxon>Bacillati</taxon>
        <taxon>Bacillota</taxon>
        <taxon>Bacilli</taxon>
        <taxon>Lactobacillales</taxon>
        <taxon>Aerococcaceae</taxon>
        <taxon>Abiotrophia</taxon>
    </lineage>
</organism>
<comment type="cofactor">
    <cofactor evidence="2">
        <name>Mg(2+)</name>
        <dbReference type="ChEBI" id="CHEBI:18420"/>
    </cofactor>
</comment>
<evidence type="ECO:0000256" key="9">
    <source>
        <dbReference type="ARBA" id="ARBA00023211"/>
    </source>
</evidence>
<dbReference type="HAMAP" id="MF_00138">
    <property type="entry name" value="GARS"/>
    <property type="match status" value="1"/>
</dbReference>
<dbReference type="InterPro" id="IPR020562">
    <property type="entry name" value="PRibGlycinamide_synth_N"/>
</dbReference>
<dbReference type="Pfam" id="PF02844">
    <property type="entry name" value="GARS_N"/>
    <property type="match status" value="1"/>
</dbReference>
<evidence type="ECO:0000256" key="6">
    <source>
        <dbReference type="ARBA" id="ARBA00022741"/>
    </source>
</evidence>
<dbReference type="SUPFAM" id="SSF51246">
    <property type="entry name" value="Rudiment single hybrid motif"/>
    <property type="match status" value="1"/>
</dbReference>
<comment type="cofactor">
    <cofactor evidence="1">
        <name>Mn(2+)</name>
        <dbReference type="ChEBI" id="CHEBI:29035"/>
    </cofactor>
</comment>
<keyword evidence="7 13" id="KW-0658">Purine biosynthesis</keyword>
<dbReference type="PANTHER" id="PTHR43472:SF1">
    <property type="entry name" value="PHOSPHORIBOSYLAMINE--GLYCINE LIGASE, CHLOROPLASTIC"/>
    <property type="match status" value="1"/>
</dbReference>
<dbReference type="PANTHER" id="PTHR43472">
    <property type="entry name" value="PHOSPHORIBOSYLAMINE--GLYCINE LIGASE"/>
    <property type="match status" value="1"/>
</dbReference>
<evidence type="ECO:0000256" key="14">
    <source>
        <dbReference type="PROSITE-ProRule" id="PRU00409"/>
    </source>
</evidence>
<evidence type="ECO:0000256" key="2">
    <source>
        <dbReference type="ARBA" id="ARBA00001946"/>
    </source>
</evidence>
<dbReference type="Gene3D" id="3.30.470.20">
    <property type="entry name" value="ATP-grasp fold, B domain"/>
    <property type="match status" value="1"/>
</dbReference>
<dbReference type="FunFam" id="3.30.1490.20:FF:000006">
    <property type="entry name" value="phosphoribosylamine--glycine ligase, chloroplastic-like"/>
    <property type="match status" value="1"/>
</dbReference>
<dbReference type="GO" id="GO:0005524">
    <property type="term" value="F:ATP binding"/>
    <property type="evidence" value="ECO:0007669"/>
    <property type="project" value="UniProtKB-UniRule"/>
</dbReference>
<evidence type="ECO:0000256" key="1">
    <source>
        <dbReference type="ARBA" id="ARBA00001936"/>
    </source>
</evidence>
<dbReference type="InterPro" id="IPR013815">
    <property type="entry name" value="ATP_grasp_subdomain_1"/>
</dbReference>
<name>A0A929MQJ4_ABIDE</name>
<keyword evidence="5 13" id="KW-0436">Ligase</keyword>
<dbReference type="GO" id="GO:0046872">
    <property type="term" value="F:metal ion binding"/>
    <property type="evidence" value="ECO:0007669"/>
    <property type="project" value="InterPro"/>
</dbReference>
<dbReference type="SMART" id="SM01210">
    <property type="entry name" value="GARS_C"/>
    <property type="match status" value="1"/>
</dbReference>
<comment type="similarity">
    <text evidence="10 13">Belongs to the GARS family.</text>
</comment>
<evidence type="ECO:0000256" key="10">
    <source>
        <dbReference type="ARBA" id="ARBA00038345"/>
    </source>
</evidence>
<dbReference type="InterPro" id="IPR037123">
    <property type="entry name" value="PRibGlycinamide_synth_C_sf"/>
</dbReference>
<dbReference type="InterPro" id="IPR000115">
    <property type="entry name" value="PRibGlycinamide_synth"/>
</dbReference>
<dbReference type="NCBIfam" id="TIGR00877">
    <property type="entry name" value="purD"/>
    <property type="match status" value="1"/>
</dbReference>